<protein>
    <recommendedName>
        <fullName evidence="1">ZSWIM1/3 RNaseH-like domain-containing protein</fullName>
    </recommendedName>
</protein>
<sequence length="236" mass="27042">MEATRQKIVVKEVINVARRNADLRRQVRYQGLPDSELPLVPAEMEPYQRKFICTHGWSERDRSTGKRTSHKLSTTDCPFQMLAQATKRSDGQWSVVMKREVYAHNHCVSEDIYRSYPGIRQVPADSPLMPGIELLVESEAGTTSVYNYIRENSKHRVSMDDVHNLLRRLRVELSDNDAVAEMIMDFNRESSANVSSVHESARGDTGVLSFTSEHMRAMLDNFPEVIQMDCTHKTNQ</sequence>
<accession>D0NDQ5</accession>
<organism evidence="2 3">
    <name type="scientific">Phytophthora infestans (strain T30-4)</name>
    <name type="common">Potato late blight agent</name>
    <dbReference type="NCBI Taxonomy" id="403677"/>
    <lineage>
        <taxon>Eukaryota</taxon>
        <taxon>Sar</taxon>
        <taxon>Stramenopiles</taxon>
        <taxon>Oomycota</taxon>
        <taxon>Peronosporomycetes</taxon>
        <taxon>Peronosporales</taxon>
        <taxon>Peronosporaceae</taxon>
        <taxon>Phytophthora</taxon>
    </lineage>
</organism>
<dbReference type="OrthoDB" id="114980at2759"/>
<keyword evidence="3" id="KW-1185">Reference proteome</keyword>
<gene>
    <name evidence="2" type="ORF">PITG_23315</name>
</gene>
<reference evidence="3" key="1">
    <citation type="journal article" date="2009" name="Nature">
        <title>Genome sequence and analysis of the Irish potato famine pathogen Phytophthora infestans.</title>
        <authorList>
            <consortium name="The Broad Institute Genome Sequencing Platform"/>
            <person name="Haas B.J."/>
            <person name="Kamoun S."/>
            <person name="Zody M.C."/>
            <person name="Jiang R.H."/>
            <person name="Handsaker R.E."/>
            <person name="Cano L.M."/>
            <person name="Grabherr M."/>
            <person name="Kodira C.D."/>
            <person name="Raffaele S."/>
            <person name="Torto-Alalibo T."/>
            <person name="Bozkurt T.O."/>
            <person name="Ah-Fong A.M."/>
            <person name="Alvarado L."/>
            <person name="Anderson V.L."/>
            <person name="Armstrong M.R."/>
            <person name="Avrova A."/>
            <person name="Baxter L."/>
            <person name="Beynon J."/>
            <person name="Boevink P.C."/>
            <person name="Bollmann S.R."/>
            <person name="Bos J.I."/>
            <person name="Bulone V."/>
            <person name="Cai G."/>
            <person name="Cakir C."/>
            <person name="Carrington J.C."/>
            <person name="Chawner M."/>
            <person name="Conti L."/>
            <person name="Costanzo S."/>
            <person name="Ewan R."/>
            <person name="Fahlgren N."/>
            <person name="Fischbach M.A."/>
            <person name="Fugelstad J."/>
            <person name="Gilroy E.M."/>
            <person name="Gnerre S."/>
            <person name="Green P.J."/>
            <person name="Grenville-Briggs L.J."/>
            <person name="Griffith J."/>
            <person name="Grunwald N.J."/>
            <person name="Horn K."/>
            <person name="Horner N.R."/>
            <person name="Hu C.H."/>
            <person name="Huitema E."/>
            <person name="Jeong D.H."/>
            <person name="Jones A.M."/>
            <person name="Jones J.D."/>
            <person name="Jones R.W."/>
            <person name="Karlsson E.K."/>
            <person name="Kunjeti S.G."/>
            <person name="Lamour K."/>
            <person name="Liu Z."/>
            <person name="Ma L."/>
            <person name="Maclean D."/>
            <person name="Chibucos M.C."/>
            <person name="McDonald H."/>
            <person name="McWalters J."/>
            <person name="Meijer H.J."/>
            <person name="Morgan W."/>
            <person name="Morris P.F."/>
            <person name="Munro C.A."/>
            <person name="O'Neill K."/>
            <person name="Ospina-Giraldo M."/>
            <person name="Pinzon A."/>
            <person name="Pritchard L."/>
            <person name="Ramsahoye B."/>
            <person name="Ren Q."/>
            <person name="Restrepo S."/>
            <person name="Roy S."/>
            <person name="Sadanandom A."/>
            <person name="Savidor A."/>
            <person name="Schornack S."/>
            <person name="Schwartz D.C."/>
            <person name="Schumann U.D."/>
            <person name="Schwessinger B."/>
            <person name="Seyer L."/>
            <person name="Sharpe T."/>
            <person name="Silvar C."/>
            <person name="Song J."/>
            <person name="Studholme D.J."/>
            <person name="Sykes S."/>
            <person name="Thines M."/>
            <person name="van de Vondervoort P.J."/>
            <person name="Phuntumart V."/>
            <person name="Wawra S."/>
            <person name="Weide R."/>
            <person name="Win J."/>
            <person name="Young C."/>
            <person name="Zhou S."/>
            <person name="Fry W."/>
            <person name="Meyers B.C."/>
            <person name="van West P."/>
            <person name="Ristaino J."/>
            <person name="Govers F."/>
            <person name="Birch P.R."/>
            <person name="Whisson S.C."/>
            <person name="Judelson H.S."/>
            <person name="Nusbaum C."/>
        </authorList>
    </citation>
    <scope>NUCLEOTIDE SEQUENCE [LARGE SCALE GENOMIC DNA]</scope>
    <source>
        <strain evidence="3">T30-4</strain>
    </source>
</reference>
<dbReference type="InParanoid" id="D0NDQ5"/>
<dbReference type="HOGENOM" id="CLU_099715_0_0_1"/>
<feature type="domain" description="ZSWIM1/3 RNaseH-like" evidence="1">
    <location>
        <begin position="185"/>
        <end position="236"/>
    </location>
</feature>
<dbReference type="AlphaFoldDB" id="D0NDQ5"/>
<dbReference type="OMA" id="MLAQATK"/>
<proteinExistence type="predicted"/>
<dbReference type="STRING" id="403677.D0NDQ5"/>
<dbReference type="KEGG" id="pif:PITG_23315"/>
<dbReference type="PANTHER" id="PTHR31569">
    <property type="entry name" value="SWIM-TYPE DOMAIN-CONTAINING PROTEIN"/>
    <property type="match status" value="1"/>
</dbReference>
<evidence type="ECO:0000259" key="1">
    <source>
        <dbReference type="Pfam" id="PF21056"/>
    </source>
</evidence>
<evidence type="ECO:0000313" key="3">
    <source>
        <dbReference type="Proteomes" id="UP000006643"/>
    </source>
</evidence>
<dbReference type="PANTHER" id="PTHR31569:SF4">
    <property type="entry name" value="SWIM-TYPE DOMAIN-CONTAINING PROTEIN"/>
    <property type="match status" value="1"/>
</dbReference>
<dbReference type="InterPro" id="IPR052579">
    <property type="entry name" value="Zinc_finger_SWIM"/>
</dbReference>
<dbReference type="RefSeq" id="XP_002903042.1">
    <property type="nucleotide sequence ID" value="XM_002902996.1"/>
</dbReference>
<dbReference type="Proteomes" id="UP000006643">
    <property type="component" value="Unassembled WGS sequence"/>
</dbReference>
<dbReference type="EMBL" id="DS028133">
    <property type="protein sequence ID" value="EEY56212.1"/>
    <property type="molecule type" value="Genomic_DNA"/>
</dbReference>
<dbReference type="VEuPathDB" id="FungiDB:PITG_23315"/>
<name>D0NDQ5_PHYIT</name>
<dbReference type="GeneID" id="9462502"/>
<evidence type="ECO:0000313" key="2">
    <source>
        <dbReference type="EMBL" id="EEY56212.1"/>
    </source>
</evidence>
<dbReference type="Pfam" id="PF21056">
    <property type="entry name" value="ZSWIM1-3_RNaseH-like"/>
    <property type="match status" value="1"/>
</dbReference>
<dbReference type="InterPro" id="IPR048324">
    <property type="entry name" value="ZSWIM1-3_RNaseH-like"/>
</dbReference>